<dbReference type="PANTHER" id="PTHR43333:SF1">
    <property type="entry name" value="D-ISOMER SPECIFIC 2-HYDROXYACID DEHYDROGENASE NAD-BINDING DOMAIN-CONTAINING PROTEIN"/>
    <property type="match status" value="1"/>
</dbReference>
<dbReference type="Proteomes" id="UP001438953">
    <property type="component" value="Unassembled WGS sequence"/>
</dbReference>
<dbReference type="EMBL" id="JAYWLC010000016">
    <property type="protein sequence ID" value="MER5173204.1"/>
    <property type="molecule type" value="Genomic_DNA"/>
</dbReference>
<reference evidence="4 5" key="2">
    <citation type="submission" date="2024-06" db="EMBL/GenBank/DDBJ databases">
        <title>Thioclava kandeliae sp. nov. from a rhizosphere soil sample of Kandelia candel in a mangrove.</title>
        <authorList>
            <person name="Mu T."/>
        </authorList>
    </citation>
    <scope>NUCLEOTIDE SEQUENCE [LARGE SCALE GENOMIC DNA]</scope>
    <source>
        <strain evidence="4 5">CPCC 100088</strain>
    </source>
</reference>
<dbReference type="InterPro" id="IPR036291">
    <property type="entry name" value="NAD(P)-bd_dom_sf"/>
</dbReference>
<evidence type="ECO:0000256" key="2">
    <source>
        <dbReference type="ARBA" id="ARBA00023027"/>
    </source>
</evidence>
<evidence type="ECO:0000313" key="4">
    <source>
        <dbReference type="EMBL" id="MER5173204.1"/>
    </source>
</evidence>
<name>A0ABV1SL49_9RHOB</name>
<reference evidence="4 5" key="1">
    <citation type="submission" date="2024-01" db="EMBL/GenBank/DDBJ databases">
        <authorList>
            <person name="Deng Y."/>
            <person name="Su J."/>
        </authorList>
    </citation>
    <scope>NUCLEOTIDE SEQUENCE [LARGE SCALE GENOMIC DNA]</scope>
    <source>
        <strain evidence="4 5">CPCC 100088</strain>
    </source>
</reference>
<dbReference type="PANTHER" id="PTHR43333">
    <property type="entry name" value="2-HACID_DH_C DOMAIN-CONTAINING PROTEIN"/>
    <property type="match status" value="1"/>
</dbReference>
<evidence type="ECO:0000313" key="5">
    <source>
        <dbReference type="Proteomes" id="UP001438953"/>
    </source>
</evidence>
<sequence length="316" mass="33849">MTADRHPVIANQIDAEFGRFLAALPQAPQVIDCLDADRPFDVPTEAEILVTRNIPGWKQAPAHLDLPALKWVQTFSAGIEVYPDWLKKDRILSCGRGLTAPQIAEYVMAAMLLMVKDLAGAVVHGPSDWGPRNLGTLEGGSVGIIGYGAIGSEIARRALAFGMEVRACRRGPWDSPEEGVIACASPQEVAQASDHIVLAAPLTPETEGMVNEAFLAGAKRGCHIINIARGGLVDDAALLAALGDGTVARATLDVTTPEPLTDGHPYYGHPNVLLTPHQSFRGGSERARFERKMAFNLAAYLSGNPMRDVVDLVRGY</sequence>
<proteinExistence type="predicted"/>
<feature type="domain" description="D-isomer specific 2-hydroxyacid dehydrogenase NAD-binding" evidence="3">
    <location>
        <begin position="134"/>
        <end position="278"/>
    </location>
</feature>
<keyword evidence="5" id="KW-1185">Reference proteome</keyword>
<keyword evidence="1" id="KW-0560">Oxidoreductase</keyword>
<dbReference type="SUPFAM" id="SSF51735">
    <property type="entry name" value="NAD(P)-binding Rossmann-fold domains"/>
    <property type="match status" value="1"/>
</dbReference>
<dbReference type="SUPFAM" id="SSF52283">
    <property type="entry name" value="Formate/glycerate dehydrogenase catalytic domain-like"/>
    <property type="match status" value="1"/>
</dbReference>
<comment type="caution">
    <text evidence="4">The sequence shown here is derived from an EMBL/GenBank/DDBJ whole genome shotgun (WGS) entry which is preliminary data.</text>
</comment>
<gene>
    <name evidence="4" type="ORF">VSX56_15650</name>
</gene>
<organism evidence="4 5">
    <name type="scientific">Thioclava kandeliae</name>
    <dbReference type="NCBI Taxonomy" id="3070818"/>
    <lineage>
        <taxon>Bacteria</taxon>
        <taxon>Pseudomonadati</taxon>
        <taxon>Pseudomonadota</taxon>
        <taxon>Alphaproteobacteria</taxon>
        <taxon>Rhodobacterales</taxon>
        <taxon>Paracoccaceae</taxon>
        <taxon>Thioclava</taxon>
    </lineage>
</organism>
<evidence type="ECO:0000256" key="1">
    <source>
        <dbReference type="ARBA" id="ARBA00023002"/>
    </source>
</evidence>
<protein>
    <submittedName>
        <fullName evidence="4">NAD(P)-dependent oxidoreductase</fullName>
    </submittedName>
</protein>
<dbReference type="Gene3D" id="3.40.50.720">
    <property type="entry name" value="NAD(P)-binding Rossmann-like Domain"/>
    <property type="match status" value="2"/>
</dbReference>
<accession>A0ABV1SL49</accession>
<dbReference type="Pfam" id="PF02826">
    <property type="entry name" value="2-Hacid_dh_C"/>
    <property type="match status" value="1"/>
</dbReference>
<evidence type="ECO:0000259" key="3">
    <source>
        <dbReference type="Pfam" id="PF02826"/>
    </source>
</evidence>
<dbReference type="InterPro" id="IPR006140">
    <property type="entry name" value="D-isomer_DH_NAD-bd"/>
</dbReference>
<dbReference type="RefSeq" id="WP_350938491.1">
    <property type="nucleotide sequence ID" value="NZ_JAYWLC010000016.1"/>
</dbReference>
<keyword evidence="2" id="KW-0520">NAD</keyword>